<gene>
    <name evidence="2" type="ORF">B1199_17550</name>
</gene>
<dbReference type="InterPro" id="IPR016962">
    <property type="entry name" value="Dehydrase_ECs4332_prd"/>
</dbReference>
<name>A0A244CLH4_PSEDV</name>
<dbReference type="InterPro" id="IPR029069">
    <property type="entry name" value="HotDog_dom_sf"/>
</dbReference>
<dbReference type="PIRSF" id="PIRSF030962">
    <property type="entry name" value="Dehydrase_ECs4332_prd"/>
    <property type="match status" value="1"/>
</dbReference>
<dbReference type="OrthoDB" id="9812842at2"/>
<evidence type="ECO:0000313" key="2">
    <source>
        <dbReference type="EMBL" id="OUL56467.1"/>
    </source>
</evidence>
<comment type="caution">
    <text evidence="2">The sequence shown here is derived from an EMBL/GenBank/DDBJ whole genome shotgun (WGS) entry which is preliminary data.</text>
</comment>
<dbReference type="AlphaFoldDB" id="A0A244CLH4"/>
<dbReference type="RefSeq" id="WP_086745438.1">
    <property type="nucleotide sequence ID" value="NZ_MWPV01000006.1"/>
</dbReference>
<accession>A0A244CLH4</accession>
<dbReference type="SUPFAM" id="SSF54637">
    <property type="entry name" value="Thioesterase/thiol ester dehydrase-isomerase"/>
    <property type="match status" value="1"/>
</dbReference>
<organism evidence="2 3">
    <name type="scientific">Pseudoalteromonas ulvae</name>
    <dbReference type="NCBI Taxonomy" id="107327"/>
    <lineage>
        <taxon>Bacteria</taxon>
        <taxon>Pseudomonadati</taxon>
        <taxon>Pseudomonadota</taxon>
        <taxon>Gammaproteobacteria</taxon>
        <taxon>Alteromonadales</taxon>
        <taxon>Pseudoalteromonadaceae</taxon>
        <taxon>Pseudoalteromonas</taxon>
    </lineage>
</organism>
<proteinExistence type="predicted"/>
<dbReference type="InterPro" id="IPR054545">
    <property type="entry name" value="ApeI-like"/>
</dbReference>
<dbReference type="Pfam" id="PF22818">
    <property type="entry name" value="ApeI-like"/>
    <property type="match status" value="1"/>
</dbReference>
<dbReference type="Gene3D" id="3.10.129.10">
    <property type="entry name" value="Hotdog Thioesterase"/>
    <property type="match status" value="1"/>
</dbReference>
<evidence type="ECO:0000259" key="1">
    <source>
        <dbReference type="Pfam" id="PF22818"/>
    </source>
</evidence>
<protein>
    <submittedName>
        <fullName evidence="2">Thioester dehydrase</fullName>
    </submittedName>
</protein>
<evidence type="ECO:0000313" key="3">
    <source>
        <dbReference type="Proteomes" id="UP000194841"/>
    </source>
</evidence>
<reference evidence="2 3" key="1">
    <citation type="submission" date="2017-02" db="EMBL/GenBank/DDBJ databases">
        <title>Pseudoalteromonas ulvae TC14 Genome.</title>
        <authorList>
            <person name="Molmeret M."/>
        </authorList>
    </citation>
    <scope>NUCLEOTIDE SEQUENCE [LARGE SCALE GENOMIC DNA]</scope>
    <source>
        <strain evidence="2">TC14</strain>
    </source>
</reference>
<keyword evidence="3" id="KW-1185">Reference proteome</keyword>
<sequence length="120" mass="13504">MNQLNCITPQVLNVTHQDPLLEMTLFVPSELDYFKGHFNVAPILAGVVQLDWAVKYAKQYLGLADLAVQNVEVLKFQVVIVPDMTITLKIEKKSETKFVFSYHSLRGQHASGRVVLGHPL</sequence>
<feature type="domain" description="ApeI dehydratase-like" evidence="1">
    <location>
        <begin position="18"/>
        <end position="113"/>
    </location>
</feature>
<dbReference type="EMBL" id="MWPV01000006">
    <property type="protein sequence ID" value="OUL56467.1"/>
    <property type="molecule type" value="Genomic_DNA"/>
</dbReference>
<dbReference type="Proteomes" id="UP000194841">
    <property type="component" value="Unassembled WGS sequence"/>
</dbReference>